<proteinExistence type="predicted"/>
<protein>
    <submittedName>
        <fullName evidence="1">Uncharacterized protein</fullName>
    </submittedName>
</protein>
<evidence type="ECO:0000313" key="1">
    <source>
        <dbReference type="EMBL" id="KAK4022233.1"/>
    </source>
</evidence>
<name>A0ABR0AAS5_9CRUS</name>
<dbReference type="EMBL" id="JAOYFB010000037">
    <property type="protein sequence ID" value="KAK4022233.1"/>
    <property type="molecule type" value="Genomic_DNA"/>
</dbReference>
<accession>A0ABR0AAS5</accession>
<dbReference type="Proteomes" id="UP001234178">
    <property type="component" value="Unassembled WGS sequence"/>
</dbReference>
<reference evidence="1 2" key="1">
    <citation type="journal article" date="2023" name="Nucleic Acids Res.">
        <title>The hologenome of Daphnia magna reveals possible DNA methylation and microbiome-mediated evolution of the host genome.</title>
        <authorList>
            <person name="Chaturvedi A."/>
            <person name="Li X."/>
            <person name="Dhandapani V."/>
            <person name="Marshall H."/>
            <person name="Kissane S."/>
            <person name="Cuenca-Cambronero M."/>
            <person name="Asole G."/>
            <person name="Calvet F."/>
            <person name="Ruiz-Romero M."/>
            <person name="Marangio P."/>
            <person name="Guigo R."/>
            <person name="Rago D."/>
            <person name="Mirbahai L."/>
            <person name="Eastwood N."/>
            <person name="Colbourne J.K."/>
            <person name="Zhou J."/>
            <person name="Mallon E."/>
            <person name="Orsini L."/>
        </authorList>
    </citation>
    <scope>NUCLEOTIDE SEQUENCE [LARGE SCALE GENOMIC DNA]</scope>
    <source>
        <strain evidence="1">LRV0_1</strain>
    </source>
</reference>
<gene>
    <name evidence="1" type="ORF">OUZ56_007712</name>
</gene>
<sequence length="78" mass="8552">MGSMKEIENRQFNCRDSPTGASLLRTRLVEVGINVPYDSRSVTAPSIAILEVISTSHYPNPNTAGLFTVRYRIAGVVL</sequence>
<keyword evidence="2" id="KW-1185">Reference proteome</keyword>
<organism evidence="1 2">
    <name type="scientific">Daphnia magna</name>
    <dbReference type="NCBI Taxonomy" id="35525"/>
    <lineage>
        <taxon>Eukaryota</taxon>
        <taxon>Metazoa</taxon>
        <taxon>Ecdysozoa</taxon>
        <taxon>Arthropoda</taxon>
        <taxon>Crustacea</taxon>
        <taxon>Branchiopoda</taxon>
        <taxon>Diplostraca</taxon>
        <taxon>Cladocera</taxon>
        <taxon>Anomopoda</taxon>
        <taxon>Daphniidae</taxon>
        <taxon>Daphnia</taxon>
    </lineage>
</organism>
<evidence type="ECO:0000313" key="2">
    <source>
        <dbReference type="Proteomes" id="UP001234178"/>
    </source>
</evidence>
<comment type="caution">
    <text evidence="1">The sequence shown here is derived from an EMBL/GenBank/DDBJ whole genome shotgun (WGS) entry which is preliminary data.</text>
</comment>